<dbReference type="Proteomes" id="UP001494588">
    <property type="component" value="Unassembled WGS sequence"/>
</dbReference>
<evidence type="ECO:0000313" key="1">
    <source>
        <dbReference type="EMBL" id="MEM5292481.1"/>
    </source>
</evidence>
<dbReference type="RefSeq" id="WP_201662638.1">
    <property type="nucleotide sequence ID" value="NZ_CAJHCS010000074.1"/>
</dbReference>
<reference evidence="1 2" key="1">
    <citation type="submission" date="2024-01" db="EMBL/GenBank/DDBJ databases">
        <title>The diversity of rhizobia nodulating Mimosa spp. in eleven states of Brazil covering several biomes is determined by host plant, location, and edaphic factors.</title>
        <authorList>
            <person name="Rouws L."/>
            <person name="Barauna A."/>
            <person name="Beukes C."/>
            <person name="De Faria S.M."/>
            <person name="Gross E."/>
            <person name="Dos Reis Junior F.B."/>
            <person name="Simon M."/>
            <person name="Maluk M."/>
            <person name="Odee D.W."/>
            <person name="Kenicer G."/>
            <person name="Young J.P.W."/>
            <person name="Reis V.M."/>
            <person name="Zilli J."/>
            <person name="James E.K."/>
        </authorList>
    </citation>
    <scope>NUCLEOTIDE SEQUENCE [LARGE SCALE GENOMIC DNA]</scope>
    <source>
        <strain evidence="1 2">JPY77</strain>
    </source>
</reference>
<organism evidence="1 2">
    <name type="scientific">Paraburkholderia sabiae</name>
    <dbReference type="NCBI Taxonomy" id="273251"/>
    <lineage>
        <taxon>Bacteria</taxon>
        <taxon>Pseudomonadati</taxon>
        <taxon>Pseudomonadota</taxon>
        <taxon>Betaproteobacteria</taxon>
        <taxon>Burkholderiales</taxon>
        <taxon>Burkholderiaceae</taxon>
        <taxon>Paraburkholderia</taxon>
    </lineage>
</organism>
<accession>A0ABU9QSS5</accession>
<keyword evidence="2" id="KW-1185">Reference proteome</keyword>
<name>A0ABU9QSS5_9BURK</name>
<protein>
    <submittedName>
        <fullName evidence="1">Uncharacterized protein</fullName>
    </submittedName>
</protein>
<comment type="caution">
    <text evidence="1">The sequence shown here is derived from an EMBL/GenBank/DDBJ whole genome shotgun (WGS) entry which is preliminary data.</text>
</comment>
<proteinExistence type="predicted"/>
<sequence>MSRRTHPSSGLSRGLHFLIDADWSPQQAFVVFELLSDLRARIWMRYGVALHELICEQLSTPTGADIDDIEGGF</sequence>
<gene>
    <name evidence="1" type="ORF">V4C55_43370</name>
</gene>
<evidence type="ECO:0000313" key="2">
    <source>
        <dbReference type="Proteomes" id="UP001494588"/>
    </source>
</evidence>
<dbReference type="EMBL" id="JAZHGC010000099">
    <property type="protein sequence ID" value="MEM5292481.1"/>
    <property type="molecule type" value="Genomic_DNA"/>
</dbReference>